<name>A0A409XND4_PSICY</name>
<organism evidence="1 2">
    <name type="scientific">Psilocybe cyanescens</name>
    <dbReference type="NCBI Taxonomy" id="93625"/>
    <lineage>
        <taxon>Eukaryota</taxon>
        <taxon>Fungi</taxon>
        <taxon>Dikarya</taxon>
        <taxon>Basidiomycota</taxon>
        <taxon>Agaricomycotina</taxon>
        <taxon>Agaricomycetes</taxon>
        <taxon>Agaricomycetidae</taxon>
        <taxon>Agaricales</taxon>
        <taxon>Agaricineae</taxon>
        <taxon>Strophariaceae</taxon>
        <taxon>Psilocybe</taxon>
    </lineage>
</organism>
<dbReference type="InParanoid" id="A0A409XND4"/>
<sequence>MACSYVRNVEILRPHGSGNLYGPKSLLDIFPLETIEVIIQNVASDEFDEPRTLKLSTEVPVIVEFVQELRYNYNTEIDDDRSTLLQASQSLDGFTKLKSLVISCNGDSWDWIEMPPSLRSFVLRLTYLSTINTLKLEYMRKISPRDLIPCAGLKHLDIIPVSSLAREEDDILTTLNAEPIQLEQPPSNAIKIRLQMLRQKLPDGRSLLDPRRLKKNLHISLRAGGYIFGY</sequence>
<gene>
    <name evidence="1" type="ORF">CVT25_008940</name>
</gene>
<dbReference type="AlphaFoldDB" id="A0A409XND4"/>
<evidence type="ECO:0000313" key="1">
    <source>
        <dbReference type="EMBL" id="PPQ92258.1"/>
    </source>
</evidence>
<dbReference type="Proteomes" id="UP000283269">
    <property type="component" value="Unassembled WGS sequence"/>
</dbReference>
<proteinExistence type="predicted"/>
<keyword evidence="2" id="KW-1185">Reference proteome</keyword>
<reference evidence="1 2" key="1">
    <citation type="journal article" date="2018" name="Evol. Lett.">
        <title>Horizontal gene cluster transfer increased hallucinogenic mushroom diversity.</title>
        <authorList>
            <person name="Reynolds H.T."/>
            <person name="Vijayakumar V."/>
            <person name="Gluck-Thaler E."/>
            <person name="Korotkin H.B."/>
            <person name="Matheny P.B."/>
            <person name="Slot J.C."/>
        </authorList>
    </citation>
    <scope>NUCLEOTIDE SEQUENCE [LARGE SCALE GENOMIC DNA]</scope>
    <source>
        <strain evidence="1 2">2631</strain>
    </source>
</reference>
<comment type="caution">
    <text evidence="1">The sequence shown here is derived from an EMBL/GenBank/DDBJ whole genome shotgun (WGS) entry which is preliminary data.</text>
</comment>
<protein>
    <submittedName>
        <fullName evidence="1">Uncharacterized protein</fullName>
    </submittedName>
</protein>
<dbReference type="EMBL" id="NHYD01001073">
    <property type="protein sequence ID" value="PPQ92258.1"/>
    <property type="molecule type" value="Genomic_DNA"/>
</dbReference>
<evidence type="ECO:0000313" key="2">
    <source>
        <dbReference type="Proteomes" id="UP000283269"/>
    </source>
</evidence>
<accession>A0A409XND4</accession>